<sequence length="330" mass="36628">MASFVALVQNEVLKILRKKRFYVVLLILALLVPLFVYAQMRQVQSFVRQSGTTDWRVEVQQRIADYQRALTSARIPEEWKKWRRIQIQKLEYYLEHDVNPNALSGLQFTRRFLENAVSLFIPLMVMVVSADLVSGEHTAGTIKLLLSRPVRRWKILTSKLVALVLFASLTTAAAAVISYAIAGAVFGYGGWTMPEFVGFRVVGTEVDVSAVRVVPLWQYVWMECGLVWFVALSVGCLSFALSVLIRSTAAGMGVMLALLISGSILSSMAESWKTAKYFFMVNLQLTDYLAGDPPPIEGMSLPFSLAVLGATAAAGLVVAYAVFTRKDVLN</sequence>
<dbReference type="GO" id="GO:0140359">
    <property type="term" value="F:ABC-type transporter activity"/>
    <property type="evidence" value="ECO:0007669"/>
    <property type="project" value="InterPro"/>
</dbReference>
<dbReference type="PANTHER" id="PTHR37305:SF2">
    <property type="entry name" value="BACITRACIN TRANSPORT PERMEASE PROTEIN BCRB"/>
    <property type="match status" value="1"/>
</dbReference>
<dbReference type="EMBL" id="MOXJ01000001">
    <property type="protein sequence ID" value="PDO11644.1"/>
    <property type="molecule type" value="Genomic_DNA"/>
</dbReference>
<feature type="transmembrane region" description="Helical" evidence="1">
    <location>
        <begin position="303"/>
        <end position="323"/>
    </location>
</feature>
<dbReference type="AlphaFoldDB" id="A0A2A6E3P5"/>
<feature type="transmembrane region" description="Helical" evidence="1">
    <location>
        <begin position="226"/>
        <end position="245"/>
    </location>
</feature>
<evidence type="ECO:0000313" key="3">
    <source>
        <dbReference type="Proteomes" id="UP000243688"/>
    </source>
</evidence>
<feature type="transmembrane region" description="Helical" evidence="1">
    <location>
        <begin position="252"/>
        <end position="269"/>
    </location>
</feature>
<protein>
    <submittedName>
        <fullName evidence="2">ABC transporter permease</fullName>
    </submittedName>
</protein>
<accession>A0A2A6E3P5</accession>
<keyword evidence="1" id="KW-0472">Membrane</keyword>
<feature type="transmembrane region" description="Helical" evidence="1">
    <location>
        <begin position="160"/>
        <end position="186"/>
    </location>
</feature>
<evidence type="ECO:0000313" key="2">
    <source>
        <dbReference type="EMBL" id="PDO11644.1"/>
    </source>
</evidence>
<dbReference type="GO" id="GO:0005886">
    <property type="term" value="C:plasma membrane"/>
    <property type="evidence" value="ECO:0007669"/>
    <property type="project" value="UniProtKB-SubCell"/>
</dbReference>
<gene>
    <name evidence="2" type="ORF">BLM47_00530</name>
</gene>
<feature type="transmembrane region" description="Helical" evidence="1">
    <location>
        <begin position="21"/>
        <end position="40"/>
    </location>
</feature>
<keyword evidence="1" id="KW-1133">Transmembrane helix</keyword>
<organism evidence="2 3">
    <name type="scientific">Candidatus Reconcilbacillus cellulovorans</name>
    <dbReference type="NCBI Taxonomy" id="1906605"/>
    <lineage>
        <taxon>Bacteria</taxon>
        <taxon>Bacillati</taxon>
        <taxon>Bacillota</taxon>
        <taxon>Bacilli</taxon>
        <taxon>Bacillales</taxon>
        <taxon>Paenibacillaceae</taxon>
        <taxon>Candidatus Reconcilbacillus</taxon>
    </lineage>
</organism>
<proteinExistence type="predicted"/>
<dbReference type="Proteomes" id="UP000243688">
    <property type="component" value="Unassembled WGS sequence"/>
</dbReference>
<evidence type="ECO:0000256" key="1">
    <source>
        <dbReference type="SAM" id="Phobius"/>
    </source>
</evidence>
<keyword evidence="1" id="KW-0812">Transmembrane</keyword>
<dbReference type="Pfam" id="PF12679">
    <property type="entry name" value="ABC2_membrane_2"/>
    <property type="match status" value="1"/>
</dbReference>
<comment type="caution">
    <text evidence="2">The sequence shown here is derived from an EMBL/GenBank/DDBJ whole genome shotgun (WGS) entry which is preliminary data.</text>
</comment>
<reference evidence="2 3" key="1">
    <citation type="submission" date="2016-12" db="EMBL/GenBank/DDBJ databases">
        <title>Candidatus Reconcilibacillus cellulovorans genome.</title>
        <authorList>
            <person name="Kolinko S."/>
            <person name="Wu Y.-W."/>
            <person name="Tachea F."/>
            <person name="Denzel E."/>
            <person name="Hiras J."/>
            <person name="Baecker N."/>
            <person name="Chan L.J."/>
            <person name="Eichorst S.A."/>
            <person name="Frey D."/>
            <person name="Adams P.D."/>
            <person name="Pray T."/>
            <person name="Tanjore D."/>
            <person name="Petzold C.J."/>
            <person name="Gladden J.M."/>
            <person name="Simmons B.A."/>
            <person name="Singer S.W."/>
        </authorList>
    </citation>
    <scope>NUCLEOTIDE SEQUENCE [LARGE SCALE GENOMIC DNA]</scope>
    <source>
        <strain evidence="2">JTherm</strain>
    </source>
</reference>
<dbReference type="PANTHER" id="PTHR37305">
    <property type="entry name" value="INTEGRAL MEMBRANE PROTEIN-RELATED"/>
    <property type="match status" value="1"/>
</dbReference>
<name>A0A2A6E3P5_9BACL</name>